<dbReference type="RefSeq" id="WP_014737787.1">
    <property type="nucleotide sequence ID" value="NC_017954.1"/>
</dbReference>
<feature type="domain" description="Radical SAM core" evidence="7">
    <location>
        <begin position="28"/>
        <end position="240"/>
    </location>
</feature>
<gene>
    <name evidence="8" type="ordered locus">TCELL_1114</name>
</gene>
<dbReference type="InterPro" id="IPR034457">
    <property type="entry name" value="Organic_radical-activating"/>
</dbReference>
<evidence type="ECO:0000256" key="2">
    <source>
        <dbReference type="ARBA" id="ARBA00022691"/>
    </source>
</evidence>
<dbReference type="SUPFAM" id="SSF102114">
    <property type="entry name" value="Radical SAM enzymes"/>
    <property type="match status" value="1"/>
</dbReference>
<dbReference type="KEGG" id="thg:TCELL_1114"/>
<dbReference type="STRING" id="1184251.TCELL_1114"/>
<dbReference type="GeneID" id="13013433"/>
<dbReference type="InterPro" id="IPR027596">
    <property type="entry name" value="AmmeMemoSam_rS"/>
</dbReference>
<dbReference type="InterPro" id="IPR007197">
    <property type="entry name" value="rSAM"/>
</dbReference>
<keyword evidence="4 6" id="KW-0408">Iron</keyword>
<evidence type="ECO:0000256" key="3">
    <source>
        <dbReference type="ARBA" id="ARBA00022723"/>
    </source>
</evidence>
<dbReference type="SFLD" id="SFLDG01101">
    <property type="entry name" value="Uncharacterised_Radical_SAM_Su"/>
    <property type="match status" value="1"/>
</dbReference>
<dbReference type="GO" id="GO:0046872">
    <property type="term" value="F:metal ion binding"/>
    <property type="evidence" value="ECO:0007669"/>
    <property type="project" value="UniProtKB-KW"/>
</dbReference>
<proteinExistence type="predicted"/>
<protein>
    <submittedName>
        <fullName evidence="8">Radical SAM domain protein</fullName>
    </submittedName>
</protein>
<dbReference type="CDD" id="cd01335">
    <property type="entry name" value="Radical_SAM"/>
    <property type="match status" value="1"/>
</dbReference>
<sequence>MGGVLYATGYGKLSAVEVRPIEIKPLFHYWPNSLALTYSNYGCNFYCPWCQNNHLSYARPPEQGEVTPLEELVELAILSGADGLSASFNEPATQFDYVVDATLLARERGLYSMVVTNMYYTESALRKLVEAGVDGFSADVKGCPGMTRALKGVSHEVVFRNARAALDLGAHVEMVYLVVTNTNDSEDCYKWIVDKHLDLLGTDVPLHVNRYYPAHRWREPPTPLSKLMEIREYARRSGLNYVYVGNVGDPELETTRCPRCGKVLVRRSGYRVTYFNAVREEGKYKCPRCGLTIPIRGRYVP</sequence>
<comment type="cofactor">
    <cofactor evidence="6">
        <name>[4Fe-4S] cluster</name>
        <dbReference type="ChEBI" id="CHEBI:49883"/>
    </cofactor>
    <text evidence="6">Binds 1 [4Fe-4S] cluster. The cluster is coordinated with 3 cysteines and an exchangeable S-adenosyl-L-methionine.</text>
</comment>
<keyword evidence="1" id="KW-0004">4Fe-4S</keyword>
<evidence type="ECO:0000313" key="8">
    <source>
        <dbReference type="EMBL" id="AFK51537.1"/>
    </source>
</evidence>
<keyword evidence="2 6" id="KW-0949">S-adenosyl-L-methionine</keyword>
<dbReference type="InterPro" id="IPR013785">
    <property type="entry name" value="Aldolase_TIM"/>
</dbReference>
<dbReference type="InParanoid" id="I3TFJ9"/>
<keyword evidence="9" id="KW-1185">Reference proteome</keyword>
<feature type="binding site" evidence="6">
    <location>
        <position position="47"/>
    </location>
    <ligand>
        <name>[4Fe-4S] cluster</name>
        <dbReference type="ChEBI" id="CHEBI:49883"/>
        <note>4Fe-4S-S-AdoMet</note>
    </ligand>
</feature>
<reference evidence="8 9" key="1">
    <citation type="journal article" date="2012" name="J. Bacteriol.">
        <title>Complete genome sequence of the hyperthermophilic cellulolytic Crenarchaeon 'Thermogladius cellulolyticus' 1633.</title>
        <authorList>
            <person name="Mardanov A.V."/>
            <person name="Kochetkova T.V."/>
            <person name="Beletsky A.V."/>
            <person name="Bonch-Osmolovskaya E.A."/>
            <person name="Ravin N.V."/>
            <person name="Skryabin K.G."/>
        </authorList>
    </citation>
    <scope>NUCLEOTIDE SEQUENCE [LARGE SCALE GENOMIC DNA]</scope>
    <source>
        <strain evidence="9">DSM 22663 / VKM B-2946 / 1633</strain>
    </source>
</reference>
<dbReference type="Gene3D" id="3.20.20.70">
    <property type="entry name" value="Aldolase class I"/>
    <property type="match status" value="1"/>
</dbReference>
<dbReference type="AlphaFoldDB" id="I3TFJ9"/>
<evidence type="ECO:0000313" key="9">
    <source>
        <dbReference type="Proteomes" id="UP000005270"/>
    </source>
</evidence>
<dbReference type="GO" id="GO:0051539">
    <property type="term" value="F:4 iron, 4 sulfur cluster binding"/>
    <property type="evidence" value="ECO:0007669"/>
    <property type="project" value="UniProtKB-KW"/>
</dbReference>
<dbReference type="eggNOG" id="arCOG00947">
    <property type="taxonomic scope" value="Archaea"/>
</dbReference>
<dbReference type="EMBL" id="CP003531">
    <property type="protein sequence ID" value="AFK51537.1"/>
    <property type="molecule type" value="Genomic_DNA"/>
</dbReference>
<dbReference type="PANTHER" id="PTHR30352:SF5">
    <property type="entry name" value="PYRUVATE FORMATE-LYASE 1-ACTIVATING ENZYME"/>
    <property type="match status" value="1"/>
</dbReference>
<dbReference type="HOGENOM" id="CLU_044176_1_0_2"/>
<dbReference type="Pfam" id="PF04055">
    <property type="entry name" value="Radical_SAM"/>
    <property type="match status" value="1"/>
</dbReference>
<evidence type="ECO:0000256" key="5">
    <source>
        <dbReference type="ARBA" id="ARBA00023014"/>
    </source>
</evidence>
<dbReference type="PIRSF" id="PIRSF004869">
    <property type="entry name" value="PflX_prd"/>
    <property type="match status" value="1"/>
</dbReference>
<evidence type="ECO:0000256" key="6">
    <source>
        <dbReference type="PIRSR" id="PIRSR004869-50"/>
    </source>
</evidence>
<feature type="binding site" evidence="6">
    <location>
        <position position="43"/>
    </location>
    <ligand>
        <name>[4Fe-4S] cluster</name>
        <dbReference type="ChEBI" id="CHEBI:49883"/>
        <note>4Fe-4S-S-AdoMet</note>
    </ligand>
</feature>
<dbReference type="InterPro" id="IPR016431">
    <property type="entry name" value="Pyrv-formate_lyase-activ_prd"/>
</dbReference>
<evidence type="ECO:0000256" key="4">
    <source>
        <dbReference type="ARBA" id="ARBA00023004"/>
    </source>
</evidence>
<dbReference type="GO" id="GO:0003824">
    <property type="term" value="F:catalytic activity"/>
    <property type="evidence" value="ECO:0007669"/>
    <property type="project" value="InterPro"/>
</dbReference>
<dbReference type="InterPro" id="IPR058240">
    <property type="entry name" value="rSAM_sf"/>
</dbReference>
<dbReference type="PANTHER" id="PTHR30352">
    <property type="entry name" value="PYRUVATE FORMATE-LYASE-ACTIVATING ENZYME"/>
    <property type="match status" value="1"/>
</dbReference>
<dbReference type="PROSITE" id="PS51918">
    <property type="entry name" value="RADICAL_SAM"/>
    <property type="match status" value="1"/>
</dbReference>
<keyword evidence="5 6" id="KW-0411">Iron-sulfur</keyword>
<evidence type="ECO:0000256" key="1">
    <source>
        <dbReference type="ARBA" id="ARBA00022485"/>
    </source>
</evidence>
<accession>I3TFJ9</accession>
<dbReference type="Proteomes" id="UP000005270">
    <property type="component" value="Chromosome"/>
</dbReference>
<keyword evidence="3 6" id="KW-0479">Metal-binding</keyword>
<name>I3TFJ9_THEC1</name>
<dbReference type="SFLD" id="SFLDS00029">
    <property type="entry name" value="Radical_SAM"/>
    <property type="match status" value="1"/>
</dbReference>
<organism evidence="8 9">
    <name type="scientific">Thermogladius calderae (strain DSM 22663 / VKM B-2946 / 1633)</name>
    <dbReference type="NCBI Taxonomy" id="1184251"/>
    <lineage>
        <taxon>Archaea</taxon>
        <taxon>Thermoproteota</taxon>
        <taxon>Thermoprotei</taxon>
        <taxon>Desulfurococcales</taxon>
        <taxon>Desulfurococcaceae</taxon>
        <taxon>Thermogladius</taxon>
    </lineage>
</organism>
<feature type="binding site" evidence="6">
    <location>
        <position position="50"/>
    </location>
    <ligand>
        <name>[4Fe-4S] cluster</name>
        <dbReference type="ChEBI" id="CHEBI:49883"/>
        <note>4Fe-4S-S-AdoMet</note>
    </ligand>
</feature>
<evidence type="ECO:0000259" key="7">
    <source>
        <dbReference type="PROSITE" id="PS51918"/>
    </source>
</evidence>